<organism evidence="1 2">
    <name type="scientific">Fibrisoma montanum</name>
    <dbReference type="NCBI Taxonomy" id="2305895"/>
    <lineage>
        <taxon>Bacteria</taxon>
        <taxon>Pseudomonadati</taxon>
        <taxon>Bacteroidota</taxon>
        <taxon>Cytophagia</taxon>
        <taxon>Cytophagales</taxon>
        <taxon>Spirosomataceae</taxon>
        <taxon>Fibrisoma</taxon>
    </lineage>
</organism>
<gene>
    <name evidence="1" type="ORF">DYU11_09040</name>
</gene>
<dbReference type="InterPro" id="IPR041408">
    <property type="entry name" value="Hcp_Tssd"/>
</dbReference>
<dbReference type="RefSeq" id="WP_119667315.1">
    <property type="nucleotide sequence ID" value="NZ_QXED01000002.1"/>
</dbReference>
<name>A0A418MFB8_9BACT</name>
<dbReference type="AlphaFoldDB" id="A0A418MFB8"/>
<dbReference type="EMBL" id="QXED01000002">
    <property type="protein sequence ID" value="RIV25433.1"/>
    <property type="molecule type" value="Genomic_DNA"/>
</dbReference>
<comment type="caution">
    <text evidence="1">The sequence shown here is derived from an EMBL/GenBank/DDBJ whole genome shotgun (WGS) entry which is preliminary data.</text>
</comment>
<accession>A0A418MFB8</accession>
<proteinExistence type="predicted"/>
<sequence>MAASFSADFVVSNKTFTVLTCEYTLSQPTDPRGRASAGVRSGLIRISIVGTDYAVLTEWAIDPKKYLDGVVYFRDLIGGTLKTIKFEKGYCVSYREIFTPHEGVTAAYTFDIGITAAKVYLNGTLHDNQWLDWQAD</sequence>
<dbReference type="GO" id="GO:0033104">
    <property type="term" value="C:type VI protein secretion system complex"/>
    <property type="evidence" value="ECO:0007669"/>
    <property type="project" value="InterPro"/>
</dbReference>
<evidence type="ECO:0000313" key="1">
    <source>
        <dbReference type="EMBL" id="RIV25433.1"/>
    </source>
</evidence>
<evidence type="ECO:0000313" key="2">
    <source>
        <dbReference type="Proteomes" id="UP000283523"/>
    </source>
</evidence>
<keyword evidence="2" id="KW-1185">Reference proteome</keyword>
<reference evidence="1 2" key="1">
    <citation type="submission" date="2018-08" db="EMBL/GenBank/DDBJ databases">
        <title>Fibrisoma montanum sp. nov., isolated from Danxia mountain soil.</title>
        <authorList>
            <person name="Huang Y."/>
        </authorList>
    </citation>
    <scope>NUCLEOTIDE SEQUENCE [LARGE SCALE GENOMIC DNA]</scope>
    <source>
        <strain evidence="1 2">HYT19</strain>
    </source>
</reference>
<dbReference type="Proteomes" id="UP000283523">
    <property type="component" value="Unassembled WGS sequence"/>
</dbReference>
<dbReference type="OrthoDB" id="954266at2"/>
<dbReference type="Pfam" id="PF17642">
    <property type="entry name" value="TssD"/>
    <property type="match status" value="1"/>
</dbReference>
<evidence type="ECO:0008006" key="3">
    <source>
        <dbReference type="Google" id="ProtNLM"/>
    </source>
</evidence>
<protein>
    <recommendedName>
        <fullName evidence="3">Type VI secretion system needle protein Hcp</fullName>
    </recommendedName>
</protein>